<proteinExistence type="predicted"/>
<accession>A0A087AHS4</accession>
<sequence>MTTAEEYERTIQSLAAEAAMQRRRKRYWKTYAKQLEALVAALQSVPDADTMDDDAAT</sequence>
<dbReference type="Proteomes" id="UP000029067">
    <property type="component" value="Unassembled WGS sequence"/>
</dbReference>
<comment type="caution">
    <text evidence="1">The sequence shown here is derived from an EMBL/GenBank/DDBJ whole genome shotgun (WGS) entry which is preliminary data.</text>
</comment>
<dbReference type="AlphaFoldDB" id="A0A087AHS4"/>
<protein>
    <submittedName>
        <fullName evidence="1">Uncharacterized protein</fullName>
    </submittedName>
</protein>
<organism evidence="1 2">
    <name type="scientific">Bifidobacterium cuniculi</name>
    <dbReference type="NCBI Taxonomy" id="1688"/>
    <lineage>
        <taxon>Bacteria</taxon>
        <taxon>Bacillati</taxon>
        <taxon>Actinomycetota</taxon>
        <taxon>Actinomycetes</taxon>
        <taxon>Bifidobacteriales</taxon>
        <taxon>Bifidobacteriaceae</taxon>
        <taxon>Bifidobacterium</taxon>
    </lineage>
</organism>
<name>A0A087AHS4_9BIFI</name>
<dbReference type="RefSeq" id="WP_156100159.1">
    <property type="nucleotide sequence ID" value="NZ_JGYV01000030.1"/>
</dbReference>
<keyword evidence="2" id="KW-1185">Reference proteome</keyword>
<reference evidence="1 2" key="1">
    <citation type="submission" date="2014-03" db="EMBL/GenBank/DDBJ databases">
        <title>Genomics of Bifidobacteria.</title>
        <authorList>
            <person name="Ventura M."/>
            <person name="Milani C."/>
            <person name="Lugli G.A."/>
        </authorList>
    </citation>
    <scope>NUCLEOTIDE SEQUENCE [LARGE SCALE GENOMIC DNA]</scope>
    <source>
        <strain evidence="1 2">LMG 10738</strain>
    </source>
</reference>
<dbReference type="EMBL" id="JGYV01000030">
    <property type="protein sequence ID" value="KFI58324.1"/>
    <property type="molecule type" value="Genomic_DNA"/>
</dbReference>
<evidence type="ECO:0000313" key="1">
    <source>
        <dbReference type="EMBL" id="KFI58324.1"/>
    </source>
</evidence>
<gene>
    <name evidence="1" type="ORF">BCUN_1925</name>
</gene>
<evidence type="ECO:0000313" key="2">
    <source>
        <dbReference type="Proteomes" id="UP000029067"/>
    </source>
</evidence>
<dbReference type="STRING" id="1688.BCUN_1925"/>